<gene>
    <name evidence="3" type="ORF">BST97_10875</name>
</gene>
<dbReference type="Gene3D" id="3.40.50.1820">
    <property type="entry name" value="alpha/beta hydrolase"/>
    <property type="match status" value="1"/>
</dbReference>
<dbReference type="RefSeq" id="WP_085767252.1">
    <property type="nucleotide sequence ID" value="NZ_CP019344.1"/>
</dbReference>
<dbReference type="Pfam" id="PF05057">
    <property type="entry name" value="DUF676"/>
    <property type="match status" value="1"/>
</dbReference>
<dbReference type="InterPro" id="IPR007751">
    <property type="entry name" value="DUF676_lipase-like"/>
</dbReference>
<dbReference type="AlphaFoldDB" id="A0A1W6MLH4"/>
<dbReference type="Proteomes" id="UP000193431">
    <property type="component" value="Chromosome"/>
</dbReference>
<evidence type="ECO:0000259" key="2">
    <source>
        <dbReference type="Pfam" id="PF05057"/>
    </source>
</evidence>
<accession>A0A1W6MLH4</accession>
<dbReference type="InterPro" id="IPR029058">
    <property type="entry name" value="AB_hydrolase_fold"/>
</dbReference>
<reference evidence="3 4" key="1">
    <citation type="submission" date="2016-11" db="EMBL/GenBank/DDBJ databases">
        <title>Trade-off between light-utilization and light-protection in marine flavobacteria.</title>
        <authorList>
            <person name="Kumagai Y."/>
        </authorList>
    </citation>
    <scope>NUCLEOTIDE SEQUENCE [LARGE SCALE GENOMIC DNA]</scope>
    <source>
        <strain evidence="3 4">JCM 13191</strain>
    </source>
</reference>
<evidence type="ECO:0000313" key="3">
    <source>
        <dbReference type="EMBL" id="ARN78448.1"/>
    </source>
</evidence>
<dbReference type="OrthoDB" id="4535652at2"/>
<dbReference type="EMBL" id="CP019344">
    <property type="protein sequence ID" value="ARN78448.1"/>
    <property type="molecule type" value="Genomic_DNA"/>
</dbReference>
<keyword evidence="1" id="KW-0732">Signal</keyword>
<dbReference type="SUPFAM" id="SSF53474">
    <property type="entry name" value="alpha/beta-Hydrolases"/>
    <property type="match status" value="1"/>
</dbReference>
<organism evidence="3 4">
    <name type="scientific">Nonlabens spongiae</name>
    <dbReference type="NCBI Taxonomy" id="331648"/>
    <lineage>
        <taxon>Bacteria</taxon>
        <taxon>Pseudomonadati</taxon>
        <taxon>Bacteroidota</taxon>
        <taxon>Flavobacteriia</taxon>
        <taxon>Flavobacteriales</taxon>
        <taxon>Flavobacteriaceae</taxon>
        <taxon>Nonlabens</taxon>
    </lineage>
</organism>
<feature type="domain" description="DUF676" evidence="2">
    <location>
        <begin position="359"/>
        <end position="423"/>
    </location>
</feature>
<evidence type="ECO:0000313" key="4">
    <source>
        <dbReference type="Proteomes" id="UP000193431"/>
    </source>
</evidence>
<feature type="chain" id="PRO_5012732505" description="DUF676 domain-containing protein" evidence="1">
    <location>
        <begin position="19"/>
        <end position="1046"/>
    </location>
</feature>
<feature type="signal peptide" evidence="1">
    <location>
        <begin position="1"/>
        <end position="18"/>
    </location>
</feature>
<evidence type="ECO:0000256" key="1">
    <source>
        <dbReference type="SAM" id="SignalP"/>
    </source>
</evidence>
<sequence>MKKLMTTIMLLTAMLLMAQNNDYASRMDHIFKNIDPNKVTTGYLKDFGIRFVNMELADGSINTTNAVSKSEFIGLYNSLYTMRVGNTAAGMLSPQAFKSNLNDQIDNSNVDVLLGVQHYEYQQYKENAYSNGDVSVINEQIYDRNGRNPYEVKKVFASTVLNNDIRGSFFTFRLPSALIYSNINLSIEGVKIDFNDGLGFRSIELDADVVVNYSSGGEKDIKVEFIYDNGLSIKSHSQLKVDYVNPNTTLDFDGNGLFWNRQLVTGAAWQGASASGRVTIELAPGRTQITKPLIVVEGFDPEGSFIYDDLINGSGVGGFDISIDDTGTALNEAIEDEDYDLVFIDYVNGTDFIQRNALMVEEVIRQVNDLKTGTEKNAVLGISMGGLVARYALRDMEINGETHETKLYISHDSPHQGANVPLSVQALVRHLVGEQISLPVFFSLININIADLDDLSDDQLSETLAILESPAAQQMLIYQINGTGQGLSHPSSTLHDSFLTEYQNLGYPQQDNIRNIAITNSTDCGTQLDYEPLADLIKANEKIDLPFFLTNIGLAIANGLSLNPGRVLSSLLSTNTDIKAEFTCKALPSQQIERIYKGKVFIKKTILGLFTVEEHFIDQGAFYSTNDMLALDSSNGGIYDINAFATLPAELDDYVLQTRFSFIPVYSSLDVGEGNVVIDPIDLFKRYDATMPPPAPKNIPFDNFHANPLISQAHTQFTLQNGNWLIDELSDNPSVESCALACEIKDWEITGPDEFCDRAIFSVPAGAPEYNWNYPGIITTPDPSLPNVVEVQEWLNGNHTLSVNFGDYPDCGVTAADTRISKNVWAGVPKSGGDLIEVTHGFAVLGLYPPSHTYCDVQAFSLINVPFPEQVDYLEWEYLEGNAAWDGNARSGTSLREVVFFPECDETVRFRIRYVNDCGPGEWTEYTVNLDVCGTNCAPPPPSGADSINFRIFPNPADDDMFIDKKDESLWTFMGLCNDQILDPSGEPYCNYYVWVVIYDDSSNTVMNVSHRLGDTLDVSGLSPGNYFMQISHGSNQMETVQIVIQ</sequence>
<keyword evidence="4" id="KW-1185">Reference proteome</keyword>
<protein>
    <recommendedName>
        <fullName evidence="2">DUF676 domain-containing protein</fullName>
    </recommendedName>
</protein>
<proteinExistence type="predicted"/>
<name>A0A1W6MLH4_9FLAO</name>
<dbReference type="STRING" id="331648.BST97_10875"/>